<dbReference type="InterPro" id="IPR051822">
    <property type="entry name" value="Glycosyl_Hydrolase_84"/>
</dbReference>
<gene>
    <name evidence="1" type="ORF">DIATSA_LOCUS12195</name>
</gene>
<accession>A0A9N9RE66</accession>
<evidence type="ECO:0000313" key="1">
    <source>
        <dbReference type="EMBL" id="CAG9794853.1"/>
    </source>
</evidence>
<dbReference type="PANTHER" id="PTHR13170">
    <property type="entry name" value="O-GLCNACASE"/>
    <property type="match status" value="1"/>
</dbReference>
<dbReference type="AlphaFoldDB" id="A0A9N9RE66"/>
<sequence>MKVKYPETLVERDDLSQAAKDCVRHFHQFENQERAPESVIRSHPALLTCCVLPQASDPLAAARLLACLLAALRSLGVNGVHACINATDHYLHQFYSKLGFVEVHREENGRVYLARSF</sequence>
<dbReference type="GO" id="GO:0009100">
    <property type="term" value="P:glycoprotein metabolic process"/>
    <property type="evidence" value="ECO:0007669"/>
    <property type="project" value="TreeGrafter"/>
</dbReference>
<dbReference type="Proteomes" id="UP001153714">
    <property type="component" value="Chromosome 7"/>
</dbReference>
<dbReference type="PANTHER" id="PTHR13170:SF16">
    <property type="entry name" value="PROTEIN O-GLCNACASE"/>
    <property type="match status" value="1"/>
</dbReference>
<proteinExistence type="predicted"/>
<dbReference type="Gene3D" id="3.40.630.30">
    <property type="match status" value="1"/>
</dbReference>
<dbReference type="InterPro" id="IPR016181">
    <property type="entry name" value="Acyl_CoA_acyltransferase"/>
</dbReference>
<organism evidence="1 2">
    <name type="scientific">Diatraea saccharalis</name>
    <name type="common">sugarcane borer</name>
    <dbReference type="NCBI Taxonomy" id="40085"/>
    <lineage>
        <taxon>Eukaryota</taxon>
        <taxon>Metazoa</taxon>
        <taxon>Ecdysozoa</taxon>
        <taxon>Arthropoda</taxon>
        <taxon>Hexapoda</taxon>
        <taxon>Insecta</taxon>
        <taxon>Pterygota</taxon>
        <taxon>Neoptera</taxon>
        <taxon>Endopterygota</taxon>
        <taxon>Lepidoptera</taxon>
        <taxon>Glossata</taxon>
        <taxon>Ditrysia</taxon>
        <taxon>Pyraloidea</taxon>
        <taxon>Crambidae</taxon>
        <taxon>Crambinae</taxon>
        <taxon>Diatraea</taxon>
    </lineage>
</organism>
<evidence type="ECO:0000313" key="2">
    <source>
        <dbReference type="Proteomes" id="UP001153714"/>
    </source>
</evidence>
<reference evidence="1" key="1">
    <citation type="submission" date="2021-12" db="EMBL/GenBank/DDBJ databases">
        <authorList>
            <person name="King R."/>
        </authorList>
    </citation>
    <scope>NUCLEOTIDE SEQUENCE</scope>
</reference>
<protein>
    <submittedName>
        <fullName evidence="1">Uncharacterized protein</fullName>
    </submittedName>
</protein>
<name>A0A9N9RE66_9NEOP</name>
<keyword evidence="2" id="KW-1185">Reference proteome</keyword>
<dbReference type="GO" id="GO:0016231">
    <property type="term" value="F:beta-N-acetylglucosaminidase activity"/>
    <property type="evidence" value="ECO:0007669"/>
    <property type="project" value="TreeGrafter"/>
</dbReference>
<reference evidence="1" key="2">
    <citation type="submission" date="2022-10" db="EMBL/GenBank/DDBJ databases">
        <authorList>
            <consortium name="ENA_rothamsted_submissions"/>
            <consortium name="culmorum"/>
            <person name="King R."/>
        </authorList>
    </citation>
    <scope>NUCLEOTIDE SEQUENCE</scope>
</reference>
<dbReference type="OrthoDB" id="9975416at2759"/>
<dbReference type="EMBL" id="OU893338">
    <property type="protein sequence ID" value="CAG9794853.1"/>
    <property type="molecule type" value="Genomic_DNA"/>
</dbReference>
<dbReference type="SUPFAM" id="SSF55729">
    <property type="entry name" value="Acyl-CoA N-acyltransferases (Nat)"/>
    <property type="match status" value="1"/>
</dbReference>